<sequence length="229" mass="24938">MIMLIRTPCSDALNGGITIYWGQDEREGSLAETCASGNYDIANIAFLASFGNGSSPVINLAGHCDPISNGCTYLGAEIKSCQGKGIKVLLSIGGGEVNYTLASAEEAGQLASYLWNNFLGGQSPSRPLGDAVLNGIDFDIEGGGNQYWDELARNLSDYSNLFYKMYLTAAPQCPFPDGSLGNALKTSLFDYVWVQFYNNPLCEYDIRNVSNFQRAREKWTSEIPATKIF</sequence>
<dbReference type="EMBL" id="CM039428">
    <property type="protein sequence ID" value="KAI4352947.1"/>
    <property type="molecule type" value="Genomic_DNA"/>
</dbReference>
<name>A0ACB9PW40_BAUVA</name>
<reference evidence="1 2" key="1">
    <citation type="journal article" date="2022" name="DNA Res.">
        <title>Chromosomal-level genome assembly of the orchid tree Bauhinia variegata (Leguminosae; Cercidoideae) supports the allotetraploid origin hypothesis of Bauhinia.</title>
        <authorList>
            <person name="Zhong Y."/>
            <person name="Chen Y."/>
            <person name="Zheng D."/>
            <person name="Pang J."/>
            <person name="Liu Y."/>
            <person name="Luo S."/>
            <person name="Meng S."/>
            <person name="Qian L."/>
            <person name="Wei D."/>
            <person name="Dai S."/>
            <person name="Zhou R."/>
        </authorList>
    </citation>
    <scope>NUCLEOTIDE SEQUENCE [LARGE SCALE GENOMIC DNA]</scope>
    <source>
        <strain evidence="1">BV-YZ2020</strain>
    </source>
</reference>
<evidence type="ECO:0000313" key="1">
    <source>
        <dbReference type="EMBL" id="KAI4352947.1"/>
    </source>
</evidence>
<organism evidence="1 2">
    <name type="scientific">Bauhinia variegata</name>
    <name type="common">Purple orchid tree</name>
    <name type="synonym">Phanera variegata</name>
    <dbReference type="NCBI Taxonomy" id="167791"/>
    <lineage>
        <taxon>Eukaryota</taxon>
        <taxon>Viridiplantae</taxon>
        <taxon>Streptophyta</taxon>
        <taxon>Embryophyta</taxon>
        <taxon>Tracheophyta</taxon>
        <taxon>Spermatophyta</taxon>
        <taxon>Magnoliopsida</taxon>
        <taxon>eudicotyledons</taxon>
        <taxon>Gunneridae</taxon>
        <taxon>Pentapetalae</taxon>
        <taxon>rosids</taxon>
        <taxon>fabids</taxon>
        <taxon>Fabales</taxon>
        <taxon>Fabaceae</taxon>
        <taxon>Cercidoideae</taxon>
        <taxon>Cercideae</taxon>
        <taxon>Bauhiniinae</taxon>
        <taxon>Bauhinia</taxon>
    </lineage>
</organism>
<dbReference type="Proteomes" id="UP000828941">
    <property type="component" value="Chromosome 3"/>
</dbReference>
<protein>
    <submittedName>
        <fullName evidence="1">Uncharacterized protein</fullName>
    </submittedName>
</protein>
<gene>
    <name evidence="1" type="ORF">L6164_007151</name>
</gene>
<accession>A0ACB9PW40</accession>
<keyword evidence="2" id="KW-1185">Reference proteome</keyword>
<proteinExistence type="predicted"/>
<evidence type="ECO:0000313" key="2">
    <source>
        <dbReference type="Proteomes" id="UP000828941"/>
    </source>
</evidence>
<comment type="caution">
    <text evidence="1">The sequence shown here is derived from an EMBL/GenBank/DDBJ whole genome shotgun (WGS) entry which is preliminary data.</text>
</comment>